<dbReference type="EMBL" id="LECW02000067">
    <property type="protein sequence ID" value="KRT88377.1"/>
    <property type="molecule type" value="Genomic_DNA"/>
</dbReference>
<evidence type="ECO:0000256" key="3">
    <source>
        <dbReference type="ARBA" id="ARBA00022553"/>
    </source>
</evidence>
<evidence type="ECO:0000259" key="9">
    <source>
        <dbReference type="PROSITE" id="PS50110"/>
    </source>
</evidence>
<dbReference type="InterPro" id="IPR039420">
    <property type="entry name" value="WalR-like"/>
</dbReference>
<keyword evidence="6" id="KW-0804">Transcription</keyword>
<dbReference type="GO" id="GO:0006355">
    <property type="term" value="P:regulation of DNA-templated transcription"/>
    <property type="evidence" value="ECO:0007669"/>
    <property type="project" value="InterPro"/>
</dbReference>
<dbReference type="Proteomes" id="UP000036168">
    <property type="component" value="Unassembled WGS sequence"/>
</dbReference>
<evidence type="ECO:0000256" key="1">
    <source>
        <dbReference type="ARBA" id="ARBA00004496"/>
    </source>
</evidence>
<feature type="domain" description="Response regulatory" evidence="9">
    <location>
        <begin position="7"/>
        <end position="123"/>
    </location>
</feature>
<evidence type="ECO:0000259" key="8">
    <source>
        <dbReference type="PROSITE" id="PS50043"/>
    </source>
</evidence>
<dbReference type="SMART" id="SM00448">
    <property type="entry name" value="REC"/>
    <property type="match status" value="1"/>
</dbReference>
<evidence type="ECO:0000256" key="5">
    <source>
        <dbReference type="ARBA" id="ARBA00023125"/>
    </source>
</evidence>
<evidence type="ECO:0000313" key="11">
    <source>
        <dbReference type="EMBL" id="MEC0483310.1"/>
    </source>
</evidence>
<dbReference type="InterPro" id="IPR016032">
    <property type="entry name" value="Sig_transdc_resp-reg_C-effctor"/>
</dbReference>
<feature type="modified residue" description="4-aspartylphosphate" evidence="7">
    <location>
        <position position="58"/>
    </location>
</feature>
<organism evidence="10 12">
    <name type="scientific">Bacillus glycinifermentans</name>
    <dbReference type="NCBI Taxonomy" id="1664069"/>
    <lineage>
        <taxon>Bacteria</taxon>
        <taxon>Bacillati</taxon>
        <taxon>Bacillota</taxon>
        <taxon>Bacilli</taxon>
        <taxon>Bacillales</taxon>
        <taxon>Bacillaceae</taxon>
        <taxon>Bacillus</taxon>
    </lineage>
</organism>
<dbReference type="InterPro" id="IPR001789">
    <property type="entry name" value="Sig_transdc_resp-reg_receiver"/>
</dbReference>
<keyword evidence="3 7" id="KW-0597">Phosphoprotein</keyword>
<evidence type="ECO:0000256" key="6">
    <source>
        <dbReference type="ARBA" id="ARBA00023163"/>
    </source>
</evidence>
<dbReference type="STRING" id="1664069.BGLY_4059"/>
<dbReference type="PROSITE" id="PS00622">
    <property type="entry name" value="HTH_LUXR_1"/>
    <property type="match status" value="1"/>
</dbReference>
<reference evidence="10 12" key="1">
    <citation type="journal article" date="2015" name="Int. J. Syst. Evol. Microbiol.">
        <title>Bacillus glycinifermentans sp. nov., isolated from fermented soybean paste.</title>
        <authorList>
            <person name="Kim S.J."/>
            <person name="Dunlap C.A."/>
            <person name="Kwon S.W."/>
            <person name="Rooney A.P."/>
        </authorList>
    </citation>
    <scope>NUCLEOTIDE SEQUENCE [LARGE SCALE GENOMIC DNA]</scope>
    <source>
        <strain evidence="10 12">GO-13</strain>
    </source>
</reference>
<comment type="subcellular location">
    <subcellularLocation>
        <location evidence="1">Cytoplasm</location>
    </subcellularLocation>
</comment>
<dbReference type="PROSITE" id="PS50043">
    <property type="entry name" value="HTH_LUXR_2"/>
    <property type="match status" value="1"/>
</dbReference>
<dbReference type="SMART" id="SM00421">
    <property type="entry name" value="HTH_LUXR"/>
    <property type="match status" value="1"/>
</dbReference>
<keyword evidence="2" id="KW-0963">Cytoplasm</keyword>
<name>A0A0T6BIQ1_9BACI</name>
<dbReference type="PRINTS" id="PR00038">
    <property type="entry name" value="HTHLUXR"/>
</dbReference>
<dbReference type="Pfam" id="PF00072">
    <property type="entry name" value="Response_reg"/>
    <property type="match status" value="1"/>
</dbReference>
<dbReference type="PROSITE" id="PS50110">
    <property type="entry name" value="RESPONSE_REGULATORY"/>
    <property type="match status" value="1"/>
</dbReference>
<dbReference type="Proteomes" id="UP001341297">
    <property type="component" value="Unassembled WGS sequence"/>
</dbReference>
<dbReference type="InterPro" id="IPR011006">
    <property type="entry name" value="CheY-like_superfamily"/>
</dbReference>
<dbReference type="PANTHER" id="PTHR43214">
    <property type="entry name" value="TWO-COMPONENT RESPONSE REGULATOR"/>
    <property type="match status" value="1"/>
</dbReference>
<dbReference type="GO" id="GO:0000160">
    <property type="term" value="P:phosphorelay signal transduction system"/>
    <property type="evidence" value="ECO:0007669"/>
    <property type="project" value="InterPro"/>
</dbReference>
<reference evidence="11 13" key="3">
    <citation type="submission" date="2023-03" db="EMBL/GenBank/DDBJ databases">
        <title>Agriculturally important microbes genome sequencing.</title>
        <authorList>
            <person name="Dunlap C."/>
        </authorList>
    </citation>
    <scope>NUCLEOTIDE SEQUENCE [LARGE SCALE GENOMIC DNA]</scope>
    <source>
        <strain evidence="11 13">CBP-3203</strain>
    </source>
</reference>
<dbReference type="CDD" id="cd17535">
    <property type="entry name" value="REC_NarL-like"/>
    <property type="match status" value="1"/>
</dbReference>
<dbReference type="RefSeq" id="WP_048354336.1">
    <property type="nucleotide sequence ID" value="NZ_CP023481.1"/>
</dbReference>
<keyword evidence="13" id="KW-1185">Reference proteome</keyword>
<reference evidence="10" key="2">
    <citation type="submission" date="2015-10" db="EMBL/GenBank/DDBJ databases">
        <authorList>
            <person name="Gilbert D.G."/>
        </authorList>
    </citation>
    <scope>NUCLEOTIDE SEQUENCE</scope>
    <source>
        <strain evidence="10">GO-13</strain>
    </source>
</reference>
<comment type="caution">
    <text evidence="10">The sequence shown here is derived from an EMBL/GenBank/DDBJ whole genome shotgun (WGS) entry which is preliminary data.</text>
</comment>
<dbReference type="EMBL" id="JARRTL010000003">
    <property type="protein sequence ID" value="MEC0483310.1"/>
    <property type="molecule type" value="Genomic_DNA"/>
</dbReference>
<dbReference type="GO" id="GO:0003677">
    <property type="term" value="F:DNA binding"/>
    <property type="evidence" value="ECO:0007669"/>
    <property type="project" value="UniProtKB-KW"/>
</dbReference>
<accession>A0A0T6BIQ1</accession>
<protein>
    <submittedName>
        <fullName evidence="10">LuxR family transcriptional regulator</fullName>
    </submittedName>
    <submittedName>
        <fullName evidence="11">Response regulator transcription factor</fullName>
    </submittedName>
</protein>
<dbReference type="GO" id="GO:0005737">
    <property type="term" value="C:cytoplasm"/>
    <property type="evidence" value="ECO:0007669"/>
    <property type="project" value="UniProtKB-SubCell"/>
</dbReference>
<evidence type="ECO:0000256" key="2">
    <source>
        <dbReference type="ARBA" id="ARBA00022490"/>
    </source>
</evidence>
<sequence>MNDHKIRVALADDQPLVREGFRYVINAQHDMTVSCEAGGGDEITSLAKQTKPDVILMDVQMLSCSGIEATKQIMSAYPDTKIVILTTFDTEEYVFEGIRADAAGYLLKDALPEELIDAIRAAARGEAIFRTATAARIISETFRTKQQYQPQDGDLLEPFTKRELEVLQQMAYGLRNEDIADKLFVSESTVKTHVYRILQKCSAQDRTQAVVFAIRNGIVE</sequence>
<dbReference type="Pfam" id="PF00196">
    <property type="entry name" value="GerE"/>
    <property type="match status" value="1"/>
</dbReference>
<evidence type="ECO:0000313" key="13">
    <source>
        <dbReference type="Proteomes" id="UP001341297"/>
    </source>
</evidence>
<dbReference type="PANTHER" id="PTHR43214:SF24">
    <property type="entry name" value="TRANSCRIPTIONAL REGULATORY PROTEIN NARL-RELATED"/>
    <property type="match status" value="1"/>
</dbReference>
<dbReference type="AlphaFoldDB" id="A0A0T6BIQ1"/>
<dbReference type="InterPro" id="IPR058245">
    <property type="entry name" value="NreC/VraR/RcsB-like_REC"/>
</dbReference>
<proteinExistence type="predicted"/>
<gene>
    <name evidence="10" type="ORF">AB447_208240</name>
    <name evidence="11" type="ORF">P8828_00345</name>
</gene>
<dbReference type="Gene3D" id="3.40.50.2300">
    <property type="match status" value="1"/>
</dbReference>
<dbReference type="SUPFAM" id="SSF52172">
    <property type="entry name" value="CheY-like"/>
    <property type="match status" value="1"/>
</dbReference>
<dbReference type="InterPro" id="IPR000792">
    <property type="entry name" value="Tscrpt_reg_LuxR_C"/>
</dbReference>
<evidence type="ECO:0000313" key="12">
    <source>
        <dbReference type="Proteomes" id="UP000036168"/>
    </source>
</evidence>
<evidence type="ECO:0000256" key="7">
    <source>
        <dbReference type="PROSITE-ProRule" id="PRU00169"/>
    </source>
</evidence>
<dbReference type="CDD" id="cd06170">
    <property type="entry name" value="LuxR_C_like"/>
    <property type="match status" value="1"/>
</dbReference>
<keyword evidence="5" id="KW-0238">DNA-binding</keyword>
<evidence type="ECO:0000313" key="10">
    <source>
        <dbReference type="EMBL" id="KRT88377.1"/>
    </source>
</evidence>
<dbReference type="OrthoDB" id="9780153at2"/>
<keyword evidence="4" id="KW-0805">Transcription regulation</keyword>
<evidence type="ECO:0000256" key="4">
    <source>
        <dbReference type="ARBA" id="ARBA00023015"/>
    </source>
</evidence>
<dbReference type="SUPFAM" id="SSF46894">
    <property type="entry name" value="C-terminal effector domain of the bipartite response regulators"/>
    <property type="match status" value="1"/>
</dbReference>
<feature type="domain" description="HTH luxR-type" evidence="8">
    <location>
        <begin position="152"/>
        <end position="217"/>
    </location>
</feature>